<dbReference type="SMART" id="SM00494">
    <property type="entry name" value="ChtBD2"/>
    <property type="match status" value="1"/>
</dbReference>
<keyword evidence="1" id="KW-0147">Chitin-binding</keyword>
<dbReference type="GO" id="GO:0008061">
    <property type="term" value="F:chitin binding"/>
    <property type="evidence" value="ECO:0007669"/>
    <property type="project" value="UniProtKB-KW"/>
</dbReference>
<gene>
    <name evidence="8" type="primary">Chit1</name>
    <name evidence="8" type="ORF">g.38354</name>
</gene>
<sequence>MRIFSVELLESYESGYIKKCVFLLVPEIFVTDSHRRDKSTGIGLVSLLNGSYINKISQIEILQNEKQMNWLKEEGFGGIMVWSVDMDDFKGTCGAGKYPLIKAMKKELLDYSVKLEYDGPYETGLRSGKYTTKDPNEVTCDEEDNHISYHPDKNDCTMYYMCEGERKHHMPCPVNLVFNPNENVCDWPENVEGCLQHTQAPPV</sequence>
<dbReference type="PANTHER" id="PTHR23301">
    <property type="entry name" value="CHITIN BINDING PERITROPHIN-A"/>
    <property type="match status" value="1"/>
</dbReference>
<dbReference type="InterPro" id="IPR002557">
    <property type="entry name" value="Chitin-bd_dom"/>
</dbReference>
<dbReference type="SUPFAM" id="SSF57625">
    <property type="entry name" value="Invertebrate chitin-binding proteins"/>
    <property type="match status" value="1"/>
</dbReference>
<name>A0A0C9QYV2_9HYME</name>
<dbReference type="InterPro" id="IPR051940">
    <property type="entry name" value="Chitin_bind-dev_reg"/>
</dbReference>
<evidence type="ECO:0000256" key="3">
    <source>
        <dbReference type="ARBA" id="ARBA00022737"/>
    </source>
</evidence>
<dbReference type="Pfam" id="PF01607">
    <property type="entry name" value="CBM_14"/>
    <property type="match status" value="1"/>
</dbReference>
<dbReference type="Gene3D" id="3.20.20.80">
    <property type="entry name" value="Glycosidases"/>
    <property type="match status" value="1"/>
</dbReference>
<dbReference type="PROSITE" id="PS51910">
    <property type="entry name" value="GH18_2"/>
    <property type="match status" value="1"/>
</dbReference>
<evidence type="ECO:0000256" key="5">
    <source>
        <dbReference type="ARBA" id="ARBA00023180"/>
    </source>
</evidence>
<dbReference type="GO" id="GO:0005975">
    <property type="term" value="P:carbohydrate metabolic process"/>
    <property type="evidence" value="ECO:0007669"/>
    <property type="project" value="InterPro"/>
</dbReference>
<keyword evidence="5" id="KW-0325">Glycoprotein</keyword>
<reference evidence="8" key="1">
    <citation type="submission" date="2015-01" db="EMBL/GenBank/DDBJ databases">
        <title>Transcriptome Assembly of Fopius arisanus.</title>
        <authorList>
            <person name="Geib S."/>
        </authorList>
    </citation>
    <scope>NUCLEOTIDE SEQUENCE</scope>
</reference>
<evidence type="ECO:0000313" key="8">
    <source>
        <dbReference type="EMBL" id="JAG78751.1"/>
    </source>
</evidence>
<dbReference type="PROSITE" id="PS50940">
    <property type="entry name" value="CHIT_BIND_II"/>
    <property type="match status" value="1"/>
</dbReference>
<feature type="domain" description="GH18" evidence="7">
    <location>
        <begin position="1"/>
        <end position="111"/>
    </location>
</feature>
<keyword evidence="3" id="KW-0677">Repeat</keyword>
<dbReference type="EMBL" id="GBYB01008984">
    <property type="protein sequence ID" value="JAG78751.1"/>
    <property type="molecule type" value="Transcribed_RNA"/>
</dbReference>
<protein>
    <submittedName>
        <fullName evidence="8">Chit1 protein</fullName>
    </submittedName>
</protein>
<dbReference type="GO" id="GO:0005576">
    <property type="term" value="C:extracellular region"/>
    <property type="evidence" value="ECO:0007669"/>
    <property type="project" value="InterPro"/>
</dbReference>
<dbReference type="SUPFAM" id="SSF51445">
    <property type="entry name" value="(Trans)glycosidases"/>
    <property type="match status" value="1"/>
</dbReference>
<evidence type="ECO:0000256" key="2">
    <source>
        <dbReference type="ARBA" id="ARBA00022729"/>
    </source>
</evidence>
<accession>A0A0C9QYV2</accession>
<organism evidence="8">
    <name type="scientific">Fopius arisanus</name>
    <dbReference type="NCBI Taxonomy" id="64838"/>
    <lineage>
        <taxon>Eukaryota</taxon>
        <taxon>Metazoa</taxon>
        <taxon>Ecdysozoa</taxon>
        <taxon>Arthropoda</taxon>
        <taxon>Hexapoda</taxon>
        <taxon>Insecta</taxon>
        <taxon>Pterygota</taxon>
        <taxon>Neoptera</taxon>
        <taxon>Endopterygota</taxon>
        <taxon>Hymenoptera</taxon>
        <taxon>Apocrita</taxon>
        <taxon>Ichneumonoidea</taxon>
        <taxon>Braconidae</taxon>
        <taxon>Opiinae</taxon>
        <taxon>Fopius</taxon>
    </lineage>
</organism>
<dbReference type="FunFam" id="2.170.140.10:FF:000007">
    <property type="entry name" value="Acidic mammalian chitinase"/>
    <property type="match status" value="1"/>
</dbReference>
<evidence type="ECO:0000259" key="6">
    <source>
        <dbReference type="PROSITE" id="PS50940"/>
    </source>
</evidence>
<dbReference type="InterPro" id="IPR017853">
    <property type="entry name" value="GH"/>
</dbReference>
<evidence type="ECO:0000256" key="1">
    <source>
        <dbReference type="ARBA" id="ARBA00022669"/>
    </source>
</evidence>
<keyword evidence="2" id="KW-0732">Signal</keyword>
<dbReference type="AlphaFoldDB" id="A0A0C9QYV2"/>
<keyword evidence="4" id="KW-1015">Disulfide bond</keyword>
<dbReference type="InterPro" id="IPR001223">
    <property type="entry name" value="Glyco_hydro18_cat"/>
</dbReference>
<dbReference type="InterPro" id="IPR036508">
    <property type="entry name" value="Chitin-bd_dom_sf"/>
</dbReference>
<proteinExistence type="predicted"/>
<evidence type="ECO:0000256" key="4">
    <source>
        <dbReference type="ARBA" id="ARBA00023157"/>
    </source>
</evidence>
<dbReference type="PANTHER" id="PTHR23301:SF0">
    <property type="entry name" value="CHITIN-BINDING TYPE-2 DOMAIN-CONTAINING PROTEIN-RELATED"/>
    <property type="match status" value="1"/>
</dbReference>
<feature type="domain" description="Chitin-binding type-2" evidence="6">
    <location>
        <begin position="137"/>
        <end position="196"/>
    </location>
</feature>
<evidence type="ECO:0000259" key="7">
    <source>
        <dbReference type="PROSITE" id="PS51910"/>
    </source>
</evidence>